<keyword evidence="1" id="KW-0472">Membrane</keyword>
<protein>
    <submittedName>
        <fullName evidence="2">YtxH-like protein</fullName>
    </submittedName>
</protein>
<keyword evidence="3" id="KW-1185">Reference proteome</keyword>
<dbReference type="KEGG" id="dfo:Dform_01109"/>
<accession>A0A1P8F7N0</accession>
<sequence length="77" mass="8061">MSNDSSGNFALGLLLGVAVGVGIGLLYAPQNGSATRSMLKEKAVELSERAEEFAENVRDGAAAAKRNLEARLPRAET</sequence>
<dbReference type="AlphaFoldDB" id="A0A1P8F7N0"/>
<name>A0A1P8F7N0_9CHLR</name>
<dbReference type="OrthoDB" id="9871069at2"/>
<feature type="transmembrane region" description="Helical" evidence="1">
    <location>
        <begin position="6"/>
        <end position="28"/>
    </location>
</feature>
<dbReference type="STRING" id="1839801.Dform_01109"/>
<dbReference type="RefSeq" id="WP_076004125.1">
    <property type="nucleotide sequence ID" value="NZ_CP018258.1"/>
</dbReference>
<dbReference type="InterPro" id="IPR024623">
    <property type="entry name" value="YtxH"/>
</dbReference>
<reference evidence="3" key="1">
    <citation type="submission" date="2016-11" db="EMBL/GenBank/DDBJ databases">
        <title>Dehalogenimonas formicexedens sp. nov., a chlorinated alkane respiring bacterium isolated from contaminated groundwater.</title>
        <authorList>
            <person name="Key T.A."/>
            <person name="Bowman K.S."/>
            <person name="Lee I."/>
            <person name="Chun J."/>
            <person name="Albuquerque L."/>
            <person name="da Costa M.S."/>
            <person name="Rainey F.A."/>
            <person name="Moe W.M."/>
        </authorList>
    </citation>
    <scope>NUCLEOTIDE SEQUENCE [LARGE SCALE GENOMIC DNA]</scope>
    <source>
        <strain evidence="3">NSZ-14</strain>
    </source>
</reference>
<gene>
    <name evidence="2" type="ORF">Dform_01109</name>
</gene>
<evidence type="ECO:0000256" key="1">
    <source>
        <dbReference type="SAM" id="Phobius"/>
    </source>
</evidence>
<evidence type="ECO:0000313" key="3">
    <source>
        <dbReference type="Proteomes" id="UP000185934"/>
    </source>
</evidence>
<evidence type="ECO:0000313" key="2">
    <source>
        <dbReference type="EMBL" id="APV44443.1"/>
    </source>
</evidence>
<dbReference type="Proteomes" id="UP000185934">
    <property type="component" value="Chromosome"/>
</dbReference>
<keyword evidence="1" id="KW-0812">Transmembrane</keyword>
<proteinExistence type="predicted"/>
<organism evidence="2 3">
    <name type="scientific">Dehalogenimonas formicexedens</name>
    <dbReference type="NCBI Taxonomy" id="1839801"/>
    <lineage>
        <taxon>Bacteria</taxon>
        <taxon>Bacillati</taxon>
        <taxon>Chloroflexota</taxon>
        <taxon>Dehalococcoidia</taxon>
        <taxon>Dehalococcoidales</taxon>
        <taxon>Dehalococcoidaceae</taxon>
        <taxon>Dehalogenimonas</taxon>
    </lineage>
</organism>
<dbReference type="Pfam" id="PF12732">
    <property type="entry name" value="YtxH"/>
    <property type="match status" value="1"/>
</dbReference>
<keyword evidence="1" id="KW-1133">Transmembrane helix</keyword>
<dbReference type="EMBL" id="CP018258">
    <property type="protein sequence ID" value="APV44443.1"/>
    <property type="molecule type" value="Genomic_DNA"/>
</dbReference>